<keyword evidence="2" id="KW-1185">Reference proteome</keyword>
<dbReference type="RefSeq" id="WP_305023112.1">
    <property type="nucleotide sequence ID" value="NZ_JAUQTB010000002.1"/>
</dbReference>
<proteinExistence type="predicted"/>
<gene>
    <name evidence="1" type="ORF">Q5741_05750</name>
</gene>
<name>A0ABT9CDZ6_9BACL</name>
<accession>A0ABT9CDZ6</accession>
<dbReference type="EMBL" id="JAUQTB010000002">
    <property type="protein sequence ID" value="MDO7905921.1"/>
    <property type="molecule type" value="Genomic_DNA"/>
</dbReference>
<sequence>MRTANQIQAKINEFTVQRNKLQASLQSDDISTEENERLSRQMAVLDEKIMLLEWVIFSPDGKYHL</sequence>
<reference evidence="1 2" key="1">
    <citation type="submission" date="2023-07" db="EMBL/GenBank/DDBJ databases">
        <title>Paenibacillus sp. JX-17 nov. isolated from soil.</title>
        <authorList>
            <person name="Wan Y."/>
            <person name="Liu B."/>
        </authorList>
    </citation>
    <scope>NUCLEOTIDE SEQUENCE [LARGE SCALE GENOMIC DNA]</scope>
    <source>
        <strain evidence="1 2">JX-17</strain>
    </source>
</reference>
<comment type="caution">
    <text evidence="1">The sequence shown here is derived from an EMBL/GenBank/DDBJ whole genome shotgun (WGS) entry which is preliminary data.</text>
</comment>
<protein>
    <submittedName>
        <fullName evidence="1">Uncharacterized protein</fullName>
    </submittedName>
</protein>
<organism evidence="1 2">
    <name type="scientific">Paenibacillus lacisoli</name>
    <dbReference type="NCBI Taxonomy" id="3064525"/>
    <lineage>
        <taxon>Bacteria</taxon>
        <taxon>Bacillati</taxon>
        <taxon>Bacillota</taxon>
        <taxon>Bacilli</taxon>
        <taxon>Bacillales</taxon>
        <taxon>Paenibacillaceae</taxon>
        <taxon>Paenibacillus</taxon>
    </lineage>
</organism>
<dbReference type="Proteomes" id="UP001240171">
    <property type="component" value="Unassembled WGS sequence"/>
</dbReference>
<evidence type="ECO:0000313" key="1">
    <source>
        <dbReference type="EMBL" id="MDO7905921.1"/>
    </source>
</evidence>
<evidence type="ECO:0000313" key="2">
    <source>
        <dbReference type="Proteomes" id="UP001240171"/>
    </source>
</evidence>